<evidence type="ECO:0000313" key="7">
    <source>
        <dbReference type="RefSeq" id="XP_013786799.1"/>
    </source>
</evidence>
<dbReference type="CDD" id="cd00084">
    <property type="entry name" value="HMG-box_SF"/>
    <property type="match status" value="1"/>
</dbReference>
<proteinExistence type="predicted"/>
<dbReference type="PANTHER" id="PTHR46584">
    <property type="entry name" value="HMG DOMAIN-CONTAINING PROTEIN 4"/>
    <property type="match status" value="1"/>
</dbReference>
<dbReference type="RefSeq" id="XP_013786798.1">
    <property type="nucleotide sequence ID" value="XM_013931344.2"/>
</dbReference>
<evidence type="ECO:0000313" key="11">
    <source>
        <dbReference type="RefSeq" id="XP_022255122.1"/>
    </source>
</evidence>
<dbReference type="RefSeq" id="XP_022255122.1">
    <property type="nucleotide sequence ID" value="XM_022399414.1"/>
</dbReference>
<name>A0ABM1BQN6_LIMPO</name>
<organism evidence="3 4">
    <name type="scientific">Limulus polyphemus</name>
    <name type="common">Atlantic horseshoe crab</name>
    <dbReference type="NCBI Taxonomy" id="6850"/>
    <lineage>
        <taxon>Eukaryota</taxon>
        <taxon>Metazoa</taxon>
        <taxon>Ecdysozoa</taxon>
        <taxon>Arthropoda</taxon>
        <taxon>Chelicerata</taxon>
        <taxon>Merostomata</taxon>
        <taxon>Xiphosura</taxon>
        <taxon>Limulidae</taxon>
        <taxon>Limulus</taxon>
    </lineage>
</organism>
<dbReference type="RefSeq" id="XP_022255120.1">
    <property type="nucleotide sequence ID" value="XM_022399412.1"/>
</dbReference>
<dbReference type="GeneID" id="106470776"/>
<feature type="DNA-binding region" description="HMG box" evidence="1">
    <location>
        <begin position="56"/>
        <end position="124"/>
    </location>
</feature>
<dbReference type="PROSITE" id="PS50118">
    <property type="entry name" value="HMG_BOX_2"/>
    <property type="match status" value="1"/>
</dbReference>
<dbReference type="RefSeq" id="XP_022255123.1">
    <property type="nucleotide sequence ID" value="XM_022399415.1"/>
</dbReference>
<dbReference type="Gene3D" id="1.10.30.10">
    <property type="entry name" value="High mobility group box domain"/>
    <property type="match status" value="1"/>
</dbReference>
<evidence type="ECO:0000313" key="4">
    <source>
        <dbReference type="RefSeq" id="XP_013786796.1"/>
    </source>
</evidence>
<accession>A0ABM1BQN6</accession>
<feature type="domain" description="HMG box" evidence="2">
    <location>
        <begin position="56"/>
        <end position="124"/>
    </location>
</feature>
<keyword evidence="1" id="KW-0238">DNA-binding</keyword>
<evidence type="ECO:0000313" key="12">
    <source>
        <dbReference type="RefSeq" id="XP_022255123.1"/>
    </source>
</evidence>
<dbReference type="RefSeq" id="XP_013786799.1">
    <property type="nucleotide sequence ID" value="XM_013931345.2"/>
</dbReference>
<dbReference type="RefSeq" id="XP_013786800.1">
    <property type="nucleotide sequence ID" value="XM_013931346.2"/>
</dbReference>
<dbReference type="PANTHER" id="PTHR46584:SF1">
    <property type="entry name" value="HMG DOMAIN-CONTAINING PROTEIN 4"/>
    <property type="match status" value="1"/>
</dbReference>
<sequence length="251" mass="27100">MGCPVTLESILIPKTQQFSKSEEVLSRKSKSSVCGVSKSTKNVTLVNGKKVKDPSKVRPMSAYMLWCRENRKRIVRENPQLDFHLISKKMGAVWQSLSAKEKMAWKRKAKQSAKLQKNALAKGVTFISTGKSGSALGQFASSGGGANRNQSNVTNISSICDPKTKLPRTTPLDVAAHLKLLGDSLSIIGQRLTEHEGQIAVSGTLSVLLDSTLCALGPLMCLTSQVPELNGCEQKSLAQTLDNIAYVMPGL</sequence>
<gene>
    <name evidence="4 5 6 7 8 9 10 11 12" type="primary">LOC106470776</name>
</gene>
<reference evidence="4 5" key="1">
    <citation type="submission" date="2025-05" db="UniProtKB">
        <authorList>
            <consortium name="RefSeq"/>
        </authorList>
    </citation>
    <scope>IDENTIFICATION</scope>
    <source>
        <tissue evidence="4 5">Muscle</tissue>
    </source>
</reference>
<dbReference type="SUPFAM" id="SSF47095">
    <property type="entry name" value="HMG-box"/>
    <property type="match status" value="1"/>
</dbReference>
<dbReference type="Pfam" id="PF00505">
    <property type="entry name" value="HMG_box"/>
    <property type="match status" value="1"/>
</dbReference>
<dbReference type="Proteomes" id="UP000694941">
    <property type="component" value="Unplaced"/>
</dbReference>
<dbReference type="InterPro" id="IPR042477">
    <property type="entry name" value="HMGXB4"/>
</dbReference>
<evidence type="ECO:0000259" key="2">
    <source>
        <dbReference type="PROSITE" id="PS50118"/>
    </source>
</evidence>
<dbReference type="InterPro" id="IPR009071">
    <property type="entry name" value="HMG_box_dom"/>
</dbReference>
<evidence type="ECO:0000256" key="1">
    <source>
        <dbReference type="PROSITE-ProRule" id="PRU00267"/>
    </source>
</evidence>
<dbReference type="RefSeq" id="XP_013786797.1">
    <property type="nucleotide sequence ID" value="XM_013931343.2"/>
</dbReference>
<dbReference type="InterPro" id="IPR036910">
    <property type="entry name" value="HMG_box_dom_sf"/>
</dbReference>
<evidence type="ECO:0000313" key="9">
    <source>
        <dbReference type="RefSeq" id="XP_022255120.1"/>
    </source>
</evidence>
<evidence type="ECO:0000313" key="8">
    <source>
        <dbReference type="RefSeq" id="XP_013786800.1"/>
    </source>
</evidence>
<protein>
    <submittedName>
        <fullName evidence="4 5">HMG box-containing protein 4-like isoform X1</fullName>
    </submittedName>
</protein>
<evidence type="ECO:0000313" key="6">
    <source>
        <dbReference type="RefSeq" id="XP_013786798.1"/>
    </source>
</evidence>
<dbReference type="RefSeq" id="XP_022255121.1">
    <property type="nucleotide sequence ID" value="XM_022399413.1"/>
</dbReference>
<evidence type="ECO:0000313" key="3">
    <source>
        <dbReference type="Proteomes" id="UP000694941"/>
    </source>
</evidence>
<dbReference type="RefSeq" id="XP_013786796.1">
    <property type="nucleotide sequence ID" value="XM_013931342.2"/>
</dbReference>
<evidence type="ECO:0000313" key="5">
    <source>
        <dbReference type="RefSeq" id="XP_013786797.1"/>
    </source>
</evidence>
<keyword evidence="1" id="KW-0539">Nucleus</keyword>
<keyword evidence="3" id="KW-1185">Reference proteome</keyword>
<dbReference type="SMART" id="SM00398">
    <property type="entry name" value="HMG"/>
    <property type="match status" value="1"/>
</dbReference>
<evidence type="ECO:0000313" key="10">
    <source>
        <dbReference type="RefSeq" id="XP_022255121.1"/>
    </source>
</evidence>